<dbReference type="EMBL" id="AK355017">
    <property type="protein sequence ID" value="BAJ86236.1"/>
    <property type="molecule type" value="mRNA"/>
</dbReference>
<accession>F2CTR5</accession>
<sequence>MLLPAMLSCHPRSNGGKTTGREASSMLRGEQGSRYLSEMLRRPQDPAAASSQLNAAFGLCMKYASSALLMFFFMEHSN</sequence>
<dbReference type="AlphaFoldDB" id="F2CTR5"/>
<feature type="region of interest" description="Disordered" evidence="1">
    <location>
        <begin position="1"/>
        <end position="29"/>
    </location>
</feature>
<name>F2CTR5_HORVV</name>
<reference evidence="2" key="1">
    <citation type="journal article" date="2011" name="Plant Physiol.">
        <title>Comprehensive sequence analysis of 24,783 barley full-length cDNAs derived from 12 clone libraries.</title>
        <authorList>
            <person name="Matsumoto T."/>
            <person name="Tanaka T."/>
            <person name="Sakai H."/>
            <person name="Amano N."/>
            <person name="Kanamori H."/>
            <person name="Kurita K."/>
            <person name="Kikuta A."/>
            <person name="Kamiya K."/>
            <person name="Yamamoto M."/>
            <person name="Ikawa H."/>
            <person name="Fujii N."/>
            <person name="Hori K."/>
            <person name="Itoh T."/>
            <person name="Sato K."/>
        </authorList>
    </citation>
    <scope>NUCLEOTIDE SEQUENCE</scope>
    <source>
        <tissue evidence="2">Leaf</tissue>
    </source>
</reference>
<protein>
    <submittedName>
        <fullName evidence="2">Predicted protein</fullName>
    </submittedName>
</protein>
<organism evidence="2">
    <name type="scientific">Hordeum vulgare subsp. vulgare</name>
    <name type="common">Domesticated barley</name>
    <dbReference type="NCBI Taxonomy" id="112509"/>
    <lineage>
        <taxon>Eukaryota</taxon>
        <taxon>Viridiplantae</taxon>
        <taxon>Streptophyta</taxon>
        <taxon>Embryophyta</taxon>
        <taxon>Tracheophyta</taxon>
        <taxon>Spermatophyta</taxon>
        <taxon>Magnoliopsida</taxon>
        <taxon>Liliopsida</taxon>
        <taxon>Poales</taxon>
        <taxon>Poaceae</taxon>
        <taxon>BOP clade</taxon>
        <taxon>Pooideae</taxon>
        <taxon>Triticodae</taxon>
        <taxon>Triticeae</taxon>
        <taxon>Hordeinae</taxon>
        <taxon>Hordeum</taxon>
    </lineage>
</organism>
<dbReference type="EMBL" id="AK370849">
    <property type="protein sequence ID" value="BAK02047.1"/>
    <property type="molecule type" value="mRNA"/>
</dbReference>
<proteinExistence type="evidence at transcript level"/>
<evidence type="ECO:0000313" key="2">
    <source>
        <dbReference type="EMBL" id="BAJ86236.1"/>
    </source>
</evidence>
<evidence type="ECO:0000256" key="1">
    <source>
        <dbReference type="SAM" id="MobiDB-lite"/>
    </source>
</evidence>